<name>A0A229P5T5_9BACL</name>
<accession>A0A229P5T5</accession>
<keyword evidence="9" id="KW-1185">Reference proteome</keyword>
<feature type="transmembrane region" description="Helical" evidence="7">
    <location>
        <begin position="40"/>
        <end position="62"/>
    </location>
</feature>
<dbReference type="Pfam" id="PF03994">
    <property type="entry name" value="DUF350"/>
    <property type="match status" value="1"/>
</dbReference>
<keyword evidence="4 7" id="KW-0812">Transmembrane</keyword>
<evidence type="ECO:0000256" key="3">
    <source>
        <dbReference type="ARBA" id="ARBA00022475"/>
    </source>
</evidence>
<sequence>MIVVVNLLVSIGVIVVLQLAGMFIFSWMTPFKDLEELKKGNAAVGLAMGGKFLGTAILLGIASYTNHSIWYLMLWFAVGYACLLLAYWVFEFATPGLTISKELQQGNIAVGILLAAVYVGTGFVVSSLII</sequence>
<gene>
    <name evidence="8" type="ORF">CGZ75_05495</name>
</gene>
<protein>
    <submittedName>
        <fullName evidence="8">DUF350 domain-containing protein</fullName>
    </submittedName>
</protein>
<evidence type="ECO:0000256" key="5">
    <source>
        <dbReference type="ARBA" id="ARBA00022989"/>
    </source>
</evidence>
<organism evidence="8 9">
    <name type="scientific">Paenibacillus herberti</name>
    <dbReference type="NCBI Taxonomy" id="1619309"/>
    <lineage>
        <taxon>Bacteria</taxon>
        <taxon>Bacillati</taxon>
        <taxon>Bacillota</taxon>
        <taxon>Bacilli</taxon>
        <taxon>Bacillales</taxon>
        <taxon>Paenibacillaceae</taxon>
        <taxon>Paenibacillus</taxon>
    </lineage>
</organism>
<evidence type="ECO:0000313" key="8">
    <source>
        <dbReference type="EMBL" id="OXM17488.1"/>
    </source>
</evidence>
<comment type="subcellular location">
    <subcellularLocation>
        <location evidence="1">Cell membrane</location>
        <topology evidence="1">Multi-pass membrane protein</topology>
    </subcellularLocation>
</comment>
<feature type="transmembrane region" description="Helical" evidence="7">
    <location>
        <begin position="108"/>
        <end position="129"/>
    </location>
</feature>
<evidence type="ECO:0000256" key="7">
    <source>
        <dbReference type="SAM" id="Phobius"/>
    </source>
</evidence>
<dbReference type="AlphaFoldDB" id="A0A229P5T5"/>
<proteinExistence type="inferred from homology"/>
<evidence type="ECO:0000256" key="4">
    <source>
        <dbReference type="ARBA" id="ARBA00022692"/>
    </source>
</evidence>
<evidence type="ECO:0000256" key="2">
    <source>
        <dbReference type="ARBA" id="ARBA00005779"/>
    </source>
</evidence>
<dbReference type="RefSeq" id="WP_089524567.1">
    <property type="nucleotide sequence ID" value="NZ_NMUQ01000001.1"/>
</dbReference>
<evidence type="ECO:0000256" key="6">
    <source>
        <dbReference type="ARBA" id="ARBA00023136"/>
    </source>
</evidence>
<dbReference type="GO" id="GO:0005886">
    <property type="term" value="C:plasma membrane"/>
    <property type="evidence" value="ECO:0007669"/>
    <property type="project" value="UniProtKB-SubCell"/>
</dbReference>
<dbReference type="PANTHER" id="PTHR40043">
    <property type="entry name" value="UPF0719 INNER MEMBRANE PROTEIN YJFL"/>
    <property type="match status" value="1"/>
</dbReference>
<dbReference type="EMBL" id="NMUQ01000001">
    <property type="protein sequence ID" value="OXM17488.1"/>
    <property type="molecule type" value="Genomic_DNA"/>
</dbReference>
<evidence type="ECO:0000313" key="9">
    <source>
        <dbReference type="Proteomes" id="UP000215145"/>
    </source>
</evidence>
<feature type="transmembrane region" description="Helical" evidence="7">
    <location>
        <begin position="7"/>
        <end position="28"/>
    </location>
</feature>
<dbReference type="PANTHER" id="PTHR40043:SF1">
    <property type="entry name" value="UPF0719 INNER MEMBRANE PROTEIN YJFL"/>
    <property type="match status" value="1"/>
</dbReference>
<feature type="transmembrane region" description="Helical" evidence="7">
    <location>
        <begin position="69"/>
        <end position="88"/>
    </location>
</feature>
<dbReference type="Proteomes" id="UP000215145">
    <property type="component" value="Unassembled WGS sequence"/>
</dbReference>
<reference evidence="8 9" key="1">
    <citation type="submission" date="2017-07" db="EMBL/GenBank/DDBJ databases">
        <title>Paenibacillus herberti R33 genome sequencing and assembly.</title>
        <authorList>
            <person name="Su W."/>
        </authorList>
    </citation>
    <scope>NUCLEOTIDE SEQUENCE [LARGE SCALE GENOMIC DNA]</scope>
    <source>
        <strain evidence="8 9">R33</strain>
    </source>
</reference>
<evidence type="ECO:0000256" key="1">
    <source>
        <dbReference type="ARBA" id="ARBA00004651"/>
    </source>
</evidence>
<keyword evidence="5 7" id="KW-1133">Transmembrane helix</keyword>
<keyword evidence="6 7" id="KW-0472">Membrane</keyword>
<dbReference type="InterPro" id="IPR007140">
    <property type="entry name" value="DUF350"/>
</dbReference>
<keyword evidence="3" id="KW-1003">Cell membrane</keyword>
<comment type="caution">
    <text evidence="8">The sequence shown here is derived from an EMBL/GenBank/DDBJ whole genome shotgun (WGS) entry which is preliminary data.</text>
</comment>
<comment type="similarity">
    <text evidence="2">Belongs to the UPF0719 family.</text>
</comment>
<dbReference type="OrthoDB" id="2678278at2"/>